<keyword evidence="5" id="KW-1185">Reference proteome</keyword>
<dbReference type="InterPro" id="IPR006683">
    <property type="entry name" value="Thioestr_dom"/>
</dbReference>
<dbReference type="AlphaFoldDB" id="A0A0K9NUM4"/>
<gene>
    <name evidence="4" type="ORF">ZOSMA_5G02000</name>
</gene>
<comment type="caution">
    <text evidence="4">The sequence shown here is derived from an EMBL/GenBank/DDBJ whole genome shotgun (WGS) entry which is preliminary data.</text>
</comment>
<dbReference type="Proteomes" id="UP000036987">
    <property type="component" value="Unassembled WGS sequence"/>
</dbReference>
<reference evidence="5" key="1">
    <citation type="journal article" date="2016" name="Nature">
        <title>The genome of the seagrass Zostera marina reveals angiosperm adaptation to the sea.</title>
        <authorList>
            <person name="Olsen J.L."/>
            <person name="Rouze P."/>
            <person name="Verhelst B."/>
            <person name="Lin Y.-C."/>
            <person name="Bayer T."/>
            <person name="Collen J."/>
            <person name="Dattolo E."/>
            <person name="De Paoli E."/>
            <person name="Dittami S."/>
            <person name="Maumus F."/>
            <person name="Michel G."/>
            <person name="Kersting A."/>
            <person name="Lauritano C."/>
            <person name="Lohaus R."/>
            <person name="Toepel M."/>
            <person name="Tonon T."/>
            <person name="Vanneste K."/>
            <person name="Amirebrahimi M."/>
            <person name="Brakel J."/>
            <person name="Bostroem C."/>
            <person name="Chovatia M."/>
            <person name="Grimwood J."/>
            <person name="Jenkins J.W."/>
            <person name="Jueterbock A."/>
            <person name="Mraz A."/>
            <person name="Stam W.T."/>
            <person name="Tice H."/>
            <person name="Bornberg-Bauer E."/>
            <person name="Green P.J."/>
            <person name="Pearson G.A."/>
            <person name="Procaccini G."/>
            <person name="Duarte C.M."/>
            <person name="Schmutz J."/>
            <person name="Reusch T.B.H."/>
            <person name="Van de Peer Y."/>
        </authorList>
    </citation>
    <scope>NUCLEOTIDE SEQUENCE [LARGE SCALE GENOMIC DNA]</scope>
    <source>
        <strain evidence="5">cv. Finnish</strain>
    </source>
</reference>
<dbReference type="EMBL" id="LFYR01001623">
    <property type="protein sequence ID" value="KMZ60333.1"/>
    <property type="molecule type" value="Genomic_DNA"/>
</dbReference>
<dbReference type="Pfam" id="PF03061">
    <property type="entry name" value="4HBT"/>
    <property type="match status" value="1"/>
</dbReference>
<name>A0A0K9NUM4_ZOSMR</name>
<dbReference type="OMA" id="RTICTFI"/>
<evidence type="ECO:0000313" key="4">
    <source>
        <dbReference type="EMBL" id="KMZ60333.1"/>
    </source>
</evidence>
<accession>A0A0K9NUM4</accession>
<keyword evidence="2" id="KW-0378">Hydrolase</keyword>
<evidence type="ECO:0000256" key="1">
    <source>
        <dbReference type="ARBA" id="ARBA00008324"/>
    </source>
</evidence>
<evidence type="ECO:0000256" key="2">
    <source>
        <dbReference type="ARBA" id="ARBA00022801"/>
    </source>
</evidence>
<evidence type="ECO:0000313" key="5">
    <source>
        <dbReference type="Proteomes" id="UP000036987"/>
    </source>
</evidence>
<feature type="domain" description="Thioesterase" evidence="3">
    <location>
        <begin position="84"/>
        <end position="152"/>
    </location>
</feature>
<dbReference type="OrthoDB" id="46529at2759"/>
<sequence length="171" mass="18737">MVGEIISKNGRSFLRTGTGEDRVKAVENWLNEISSKHPSTTSDLFEVCSSVIWGLKILQIDCGRTICTFIIPDRLVNEDGNWTAGAIAGMIDIICAISIIAAIGEIKLSVSFNITYYTPAKSQEEVEIEGKVLFDVGKLTNVLVEIKKKRSGELVAVGKQWMSSIATRSKI</sequence>
<dbReference type="Gene3D" id="3.10.129.10">
    <property type="entry name" value="Hotdog Thioesterase"/>
    <property type="match status" value="1"/>
</dbReference>
<dbReference type="SUPFAM" id="SSF54637">
    <property type="entry name" value="Thioesterase/thiol ester dehydrase-isomerase"/>
    <property type="match status" value="1"/>
</dbReference>
<dbReference type="PANTHER" id="PTHR21660:SF1">
    <property type="entry name" value="ACYL-COENZYME A THIOESTERASE 13"/>
    <property type="match status" value="1"/>
</dbReference>
<dbReference type="InterPro" id="IPR039298">
    <property type="entry name" value="ACOT13"/>
</dbReference>
<dbReference type="GO" id="GO:0047617">
    <property type="term" value="F:fatty acyl-CoA hydrolase activity"/>
    <property type="evidence" value="ECO:0000318"/>
    <property type="project" value="GO_Central"/>
</dbReference>
<proteinExistence type="inferred from homology"/>
<protein>
    <recommendedName>
        <fullName evidence="3">Thioesterase domain-containing protein</fullName>
    </recommendedName>
</protein>
<comment type="similarity">
    <text evidence="1">Belongs to the thioesterase PaaI family.</text>
</comment>
<dbReference type="STRING" id="29655.A0A0K9NUM4"/>
<evidence type="ECO:0000259" key="3">
    <source>
        <dbReference type="Pfam" id="PF03061"/>
    </source>
</evidence>
<organism evidence="4 5">
    <name type="scientific">Zostera marina</name>
    <name type="common">Eelgrass</name>
    <dbReference type="NCBI Taxonomy" id="29655"/>
    <lineage>
        <taxon>Eukaryota</taxon>
        <taxon>Viridiplantae</taxon>
        <taxon>Streptophyta</taxon>
        <taxon>Embryophyta</taxon>
        <taxon>Tracheophyta</taxon>
        <taxon>Spermatophyta</taxon>
        <taxon>Magnoliopsida</taxon>
        <taxon>Liliopsida</taxon>
        <taxon>Zosteraceae</taxon>
        <taxon>Zostera</taxon>
    </lineage>
</organism>
<dbReference type="PANTHER" id="PTHR21660">
    <property type="entry name" value="THIOESTERASE SUPERFAMILY MEMBER-RELATED"/>
    <property type="match status" value="1"/>
</dbReference>
<dbReference type="InterPro" id="IPR029069">
    <property type="entry name" value="HotDog_dom_sf"/>
</dbReference>